<dbReference type="AlphaFoldDB" id="A0A3N4HQL7"/>
<organism evidence="1 2">
    <name type="scientific">Ascobolus immersus RN42</name>
    <dbReference type="NCBI Taxonomy" id="1160509"/>
    <lineage>
        <taxon>Eukaryota</taxon>
        <taxon>Fungi</taxon>
        <taxon>Dikarya</taxon>
        <taxon>Ascomycota</taxon>
        <taxon>Pezizomycotina</taxon>
        <taxon>Pezizomycetes</taxon>
        <taxon>Pezizales</taxon>
        <taxon>Ascobolaceae</taxon>
        <taxon>Ascobolus</taxon>
    </lineage>
</organism>
<keyword evidence="2" id="KW-1185">Reference proteome</keyword>
<dbReference type="Proteomes" id="UP000275078">
    <property type="component" value="Unassembled WGS sequence"/>
</dbReference>
<sequence>MPVLIHLQHPPLNNSQKPFPRLSVSWVPLKSINFKWTRGMRRLMCWNDPSCELTTPDVSRVVKQSLLAKRILLFRSRFHAATDELPLHHPTRALELHGLFDKIVAATIGGMCPHSPHEKVLYCEKNFPNVRRILQRTESLLDAIASYRMEILRDTLVNERHALGDCSSFEEYAAKMRLYMKIPGATSCNHLEDAHNLEDEEQEVFYAVSNAMLKQTIASLEDYVDLLTWGF</sequence>
<dbReference type="EMBL" id="ML119750">
    <property type="protein sequence ID" value="RPA76125.1"/>
    <property type="molecule type" value="Genomic_DNA"/>
</dbReference>
<reference evidence="1 2" key="1">
    <citation type="journal article" date="2018" name="Nat. Ecol. Evol.">
        <title>Pezizomycetes genomes reveal the molecular basis of ectomycorrhizal truffle lifestyle.</title>
        <authorList>
            <person name="Murat C."/>
            <person name="Payen T."/>
            <person name="Noel B."/>
            <person name="Kuo A."/>
            <person name="Morin E."/>
            <person name="Chen J."/>
            <person name="Kohler A."/>
            <person name="Krizsan K."/>
            <person name="Balestrini R."/>
            <person name="Da Silva C."/>
            <person name="Montanini B."/>
            <person name="Hainaut M."/>
            <person name="Levati E."/>
            <person name="Barry K.W."/>
            <person name="Belfiori B."/>
            <person name="Cichocki N."/>
            <person name="Clum A."/>
            <person name="Dockter R.B."/>
            <person name="Fauchery L."/>
            <person name="Guy J."/>
            <person name="Iotti M."/>
            <person name="Le Tacon F."/>
            <person name="Lindquist E.A."/>
            <person name="Lipzen A."/>
            <person name="Malagnac F."/>
            <person name="Mello A."/>
            <person name="Molinier V."/>
            <person name="Miyauchi S."/>
            <person name="Poulain J."/>
            <person name="Riccioni C."/>
            <person name="Rubini A."/>
            <person name="Sitrit Y."/>
            <person name="Splivallo R."/>
            <person name="Traeger S."/>
            <person name="Wang M."/>
            <person name="Zifcakova L."/>
            <person name="Wipf D."/>
            <person name="Zambonelli A."/>
            <person name="Paolocci F."/>
            <person name="Nowrousian M."/>
            <person name="Ottonello S."/>
            <person name="Baldrian P."/>
            <person name="Spatafora J.W."/>
            <person name="Henrissat B."/>
            <person name="Nagy L.G."/>
            <person name="Aury J.M."/>
            <person name="Wincker P."/>
            <person name="Grigoriev I.V."/>
            <person name="Bonfante P."/>
            <person name="Martin F.M."/>
        </authorList>
    </citation>
    <scope>NUCLEOTIDE SEQUENCE [LARGE SCALE GENOMIC DNA]</scope>
    <source>
        <strain evidence="1 2">RN42</strain>
    </source>
</reference>
<name>A0A3N4HQL7_ASCIM</name>
<gene>
    <name evidence="1" type="ORF">BJ508DRAFT_311341</name>
</gene>
<evidence type="ECO:0000313" key="1">
    <source>
        <dbReference type="EMBL" id="RPA76125.1"/>
    </source>
</evidence>
<proteinExistence type="predicted"/>
<protein>
    <submittedName>
        <fullName evidence="1">Uncharacterized protein</fullName>
    </submittedName>
</protein>
<accession>A0A3N4HQL7</accession>
<evidence type="ECO:0000313" key="2">
    <source>
        <dbReference type="Proteomes" id="UP000275078"/>
    </source>
</evidence>